<reference evidence="5 7" key="1">
    <citation type="submission" date="2014-08" db="EMBL/GenBank/DDBJ databases">
        <title>Clostridium innocuum, an unnegligible vancomycin-resistant pathogen causing extra-intestinal infections.</title>
        <authorList>
            <person name="Feng Y."/>
            <person name="Chiu C.-H."/>
        </authorList>
    </citation>
    <scope>NUCLEOTIDE SEQUENCE [LARGE SCALE GENOMIC DNA]</scope>
    <source>
        <strain evidence="5 7">AN88</strain>
    </source>
</reference>
<evidence type="ECO:0000256" key="3">
    <source>
        <dbReference type="ARBA" id="ARBA00023163"/>
    </source>
</evidence>
<dbReference type="InterPro" id="IPR002577">
    <property type="entry name" value="HTH_HxlR"/>
</dbReference>
<dbReference type="InterPro" id="IPR036388">
    <property type="entry name" value="WH-like_DNA-bd_sf"/>
</dbReference>
<dbReference type="PANTHER" id="PTHR33204:SF18">
    <property type="entry name" value="TRANSCRIPTIONAL REGULATORY PROTEIN"/>
    <property type="match status" value="1"/>
</dbReference>
<dbReference type="Proteomes" id="UP000030008">
    <property type="component" value="Unassembled WGS sequence"/>
</dbReference>
<dbReference type="Proteomes" id="UP000503330">
    <property type="component" value="Chromosome"/>
</dbReference>
<evidence type="ECO:0000313" key="8">
    <source>
        <dbReference type="Proteomes" id="UP000503330"/>
    </source>
</evidence>
<accession>A0A099I370</accession>
<evidence type="ECO:0000256" key="2">
    <source>
        <dbReference type="ARBA" id="ARBA00023125"/>
    </source>
</evidence>
<dbReference type="PANTHER" id="PTHR33204">
    <property type="entry name" value="TRANSCRIPTIONAL REGULATOR, MARR FAMILY"/>
    <property type="match status" value="1"/>
</dbReference>
<dbReference type="Pfam" id="PF01638">
    <property type="entry name" value="HxlR"/>
    <property type="match status" value="1"/>
</dbReference>
<evidence type="ECO:0000313" key="6">
    <source>
        <dbReference type="EMBL" id="QJA02070.1"/>
    </source>
</evidence>
<dbReference type="SUPFAM" id="SSF46785">
    <property type="entry name" value="Winged helix' DNA-binding domain"/>
    <property type="match status" value="1"/>
</dbReference>
<keyword evidence="2" id="KW-0238">DNA-binding</keyword>
<evidence type="ECO:0000313" key="7">
    <source>
        <dbReference type="Proteomes" id="UP000030008"/>
    </source>
</evidence>
<evidence type="ECO:0000256" key="1">
    <source>
        <dbReference type="ARBA" id="ARBA00023015"/>
    </source>
</evidence>
<dbReference type="GO" id="GO:0003677">
    <property type="term" value="F:DNA binding"/>
    <property type="evidence" value="ECO:0007669"/>
    <property type="project" value="UniProtKB-KW"/>
</dbReference>
<sequence>MKKQYDMHCNIAQTLNLIGDRWTLLILHAVREGRRTYKDLQEGLEGIPTNLLSSRLKSLCEDELLSCSLYQEHPPRYQYELTDKSRDLDDIYNAMMIWGDRHLHKSYKCLKHKDCGGAVDIQYVCRECGKVIRKEDLIAKPVEG</sequence>
<organism evidence="5 7">
    <name type="scientific">Clostridium innocuum</name>
    <dbReference type="NCBI Taxonomy" id="1522"/>
    <lineage>
        <taxon>Bacteria</taxon>
        <taxon>Bacillati</taxon>
        <taxon>Bacillota</taxon>
        <taxon>Clostridia</taxon>
        <taxon>Eubacteriales</taxon>
        <taxon>Clostridiaceae</taxon>
        <taxon>Clostridium</taxon>
    </lineage>
</organism>
<reference evidence="6 8" key="2">
    <citation type="submission" date="2020-02" db="EMBL/GenBank/DDBJ databases">
        <authorList>
            <person name="Kociolek L.K."/>
            <person name="Ozer E.A."/>
        </authorList>
    </citation>
    <scope>NUCLEOTIDE SEQUENCE [LARGE SCALE GENOMIC DNA]</scope>
    <source>
        <strain evidence="6 8">ATCC 14501</strain>
    </source>
</reference>
<protein>
    <submittedName>
        <fullName evidence="6">Helix-turn-helix transcriptional regulator</fullName>
    </submittedName>
    <submittedName>
        <fullName evidence="5">MFS transporter</fullName>
    </submittedName>
</protein>
<dbReference type="PROSITE" id="PS51118">
    <property type="entry name" value="HTH_HXLR"/>
    <property type="match status" value="1"/>
</dbReference>
<dbReference type="AlphaFoldDB" id="A0A099I370"/>
<proteinExistence type="predicted"/>
<gene>
    <name evidence="5" type="ORF">CIAN88_15935</name>
    <name evidence="6" type="ORF">G4D54_06335</name>
</gene>
<name>A0A099I370_CLOIN</name>
<dbReference type="EMBL" id="CP048838">
    <property type="protein sequence ID" value="QJA02070.1"/>
    <property type="molecule type" value="Genomic_DNA"/>
</dbReference>
<keyword evidence="3" id="KW-0804">Transcription</keyword>
<dbReference type="InterPro" id="IPR036390">
    <property type="entry name" value="WH_DNA-bd_sf"/>
</dbReference>
<evidence type="ECO:0000259" key="4">
    <source>
        <dbReference type="PROSITE" id="PS51118"/>
    </source>
</evidence>
<dbReference type="GeneID" id="61925138"/>
<dbReference type="RefSeq" id="WP_002608214.1">
    <property type="nucleotide sequence ID" value="NZ_BAAACC010000022.1"/>
</dbReference>
<dbReference type="Gene3D" id="1.10.10.10">
    <property type="entry name" value="Winged helix-like DNA-binding domain superfamily/Winged helix DNA-binding domain"/>
    <property type="match status" value="1"/>
</dbReference>
<dbReference type="EMBL" id="JQIF01000078">
    <property type="protein sequence ID" value="KGJ52145.1"/>
    <property type="molecule type" value="Genomic_DNA"/>
</dbReference>
<keyword evidence="1" id="KW-0805">Transcription regulation</keyword>
<evidence type="ECO:0000313" key="5">
    <source>
        <dbReference type="EMBL" id="KGJ52145.1"/>
    </source>
</evidence>
<feature type="domain" description="HTH hxlR-type" evidence="4">
    <location>
        <begin position="9"/>
        <end position="107"/>
    </location>
</feature>